<evidence type="ECO:0000313" key="2">
    <source>
        <dbReference type="EMBL" id="MPL60447.1"/>
    </source>
</evidence>
<organism evidence="2">
    <name type="scientific">bioreactor metagenome</name>
    <dbReference type="NCBI Taxonomy" id="1076179"/>
    <lineage>
        <taxon>unclassified sequences</taxon>
        <taxon>metagenomes</taxon>
        <taxon>ecological metagenomes</taxon>
    </lineage>
</organism>
<dbReference type="Pfam" id="PF13487">
    <property type="entry name" value="HD_5"/>
    <property type="match status" value="1"/>
</dbReference>
<dbReference type="InterPro" id="IPR037522">
    <property type="entry name" value="HD_GYP_dom"/>
</dbReference>
<dbReference type="SMART" id="SM00471">
    <property type="entry name" value="HDc"/>
    <property type="match status" value="1"/>
</dbReference>
<protein>
    <recommendedName>
        <fullName evidence="1">HD-GYP domain-containing protein</fullName>
    </recommendedName>
</protein>
<dbReference type="AlphaFoldDB" id="A0A644T1U4"/>
<dbReference type="PANTHER" id="PTHR43155:SF2">
    <property type="entry name" value="CYCLIC DI-GMP PHOSPHODIESTERASE PA4108"/>
    <property type="match status" value="1"/>
</dbReference>
<dbReference type="CDD" id="cd00077">
    <property type="entry name" value="HDc"/>
    <property type="match status" value="1"/>
</dbReference>
<sequence length="355" mass="40105">MGKINCRKCHIDAIIPGMKLGKTILTEEGKVALAEGIVLTSRILDRLRTWNLTYLDIYDASVELENQHPVTYSQQNFFDKYSGTVDFIKYTFDTIRLLKTVPIDDIRHLVGKAIDPLIHSVGVINHLHMVQRQDDYTYHHSVNVAVIAGVLGKWLGLKENELLNICLTGLLHDVGKTQIPLSILNNPNRLTAAEMDVMRKHTTLGYRLIQNIPELPLSVKYGVLQHHERNNGTGYPLMLNGDQIHLFAKIVSIADIYDAMTSDRIYHQKSPPFEVVELMVKEMFGSLDPLICSVFLNNVRDYFLGNTVALDDGREAEVVYLGHFISCRPVVRTVDGDFIDLEKNKTLSIAKLVKA</sequence>
<dbReference type="NCBIfam" id="TIGR00277">
    <property type="entry name" value="HDIG"/>
    <property type="match status" value="1"/>
</dbReference>
<feature type="domain" description="HD-GYP" evidence="1">
    <location>
        <begin position="115"/>
        <end position="311"/>
    </location>
</feature>
<accession>A0A644T1U4</accession>
<dbReference type="Gene3D" id="1.10.3210.10">
    <property type="entry name" value="Hypothetical protein af1432"/>
    <property type="match status" value="1"/>
</dbReference>
<reference evidence="2" key="1">
    <citation type="submission" date="2019-08" db="EMBL/GenBank/DDBJ databases">
        <authorList>
            <person name="Kucharzyk K."/>
            <person name="Murdoch R.W."/>
            <person name="Higgins S."/>
            <person name="Loffler F."/>
        </authorList>
    </citation>
    <scope>NUCLEOTIDE SEQUENCE</scope>
</reference>
<comment type="caution">
    <text evidence="2">The sequence shown here is derived from an EMBL/GenBank/DDBJ whole genome shotgun (WGS) entry which is preliminary data.</text>
</comment>
<dbReference type="PROSITE" id="PS51832">
    <property type="entry name" value="HD_GYP"/>
    <property type="match status" value="1"/>
</dbReference>
<dbReference type="SUPFAM" id="SSF109604">
    <property type="entry name" value="HD-domain/PDEase-like"/>
    <property type="match status" value="1"/>
</dbReference>
<name>A0A644T1U4_9ZZZZ</name>
<dbReference type="InterPro" id="IPR003607">
    <property type="entry name" value="HD/PDEase_dom"/>
</dbReference>
<dbReference type="EMBL" id="VSSQ01000012">
    <property type="protein sequence ID" value="MPL60447.1"/>
    <property type="molecule type" value="Genomic_DNA"/>
</dbReference>
<proteinExistence type="predicted"/>
<gene>
    <name evidence="2" type="ORF">SDC9_06008</name>
</gene>
<dbReference type="PANTHER" id="PTHR43155">
    <property type="entry name" value="CYCLIC DI-GMP PHOSPHODIESTERASE PA4108-RELATED"/>
    <property type="match status" value="1"/>
</dbReference>
<dbReference type="InterPro" id="IPR006675">
    <property type="entry name" value="HDIG_dom"/>
</dbReference>
<evidence type="ECO:0000259" key="1">
    <source>
        <dbReference type="PROSITE" id="PS51832"/>
    </source>
</evidence>